<feature type="domain" description="Fibronectin type-III" evidence="2">
    <location>
        <begin position="144"/>
        <end position="233"/>
    </location>
</feature>
<dbReference type="InterPro" id="IPR013783">
    <property type="entry name" value="Ig-like_fold"/>
</dbReference>
<gene>
    <name evidence="3" type="ORF">MNBD_NITROSPINAE02-2110</name>
</gene>
<proteinExistence type="predicted"/>
<protein>
    <recommendedName>
        <fullName evidence="2">Fibronectin type-III domain-containing protein</fullName>
    </recommendedName>
</protein>
<accession>A0A3B1C441</accession>
<sequence>MNIKLLKLLTLTLGIVFFAACGGGSSSDSGDSGGGAPKAPAGLSATPSNAQVGLSWAPSSGASSYNVYWGTSPGVTKASTKISGIATNSYTHTDVAATRSSYPSISYLTNGTIYYYKVSAVSGDGESGLSNETSGKPQVASPSAPANPSASAGNGEVTVSWAAVSGASSYNLYWATSSDVTNSSNRESGVTSPFTHSGRTNGTTYSYRIAAANAGGEGELSAIVSAKPAIPAPGAPENATVSAGYYEATISWDPVADATSYNIYFKKGDLATSGSSPPSVTMSSDRITGVTSPYTHTGLLGWTHYSWAVTAIGPGGESGLSATVSVIPWICFFCP</sequence>
<feature type="domain" description="Fibronectin type-III" evidence="2">
    <location>
        <begin position="36"/>
        <end position="142"/>
    </location>
</feature>
<evidence type="ECO:0000313" key="3">
    <source>
        <dbReference type="EMBL" id="VAX21491.1"/>
    </source>
</evidence>
<reference evidence="3" key="1">
    <citation type="submission" date="2018-06" db="EMBL/GenBank/DDBJ databases">
        <authorList>
            <person name="Zhirakovskaya E."/>
        </authorList>
    </citation>
    <scope>NUCLEOTIDE SEQUENCE</scope>
</reference>
<evidence type="ECO:0000259" key="2">
    <source>
        <dbReference type="PROSITE" id="PS50853"/>
    </source>
</evidence>
<dbReference type="PROSITE" id="PS50853">
    <property type="entry name" value="FN3"/>
    <property type="match status" value="2"/>
</dbReference>
<organism evidence="3">
    <name type="scientific">hydrothermal vent metagenome</name>
    <dbReference type="NCBI Taxonomy" id="652676"/>
    <lineage>
        <taxon>unclassified sequences</taxon>
        <taxon>metagenomes</taxon>
        <taxon>ecological metagenomes</taxon>
    </lineage>
</organism>
<evidence type="ECO:0000256" key="1">
    <source>
        <dbReference type="SAM" id="MobiDB-lite"/>
    </source>
</evidence>
<dbReference type="InterPro" id="IPR036116">
    <property type="entry name" value="FN3_sf"/>
</dbReference>
<dbReference type="Pfam" id="PF00041">
    <property type="entry name" value="fn3"/>
    <property type="match status" value="1"/>
</dbReference>
<dbReference type="SMART" id="SM00060">
    <property type="entry name" value="FN3"/>
    <property type="match status" value="3"/>
</dbReference>
<dbReference type="PANTHER" id="PTHR26391:SF18">
    <property type="entry name" value="PROTEIN KINASE RECEPTOR TIE-1, PUTATIVE-RELATED"/>
    <property type="match status" value="1"/>
</dbReference>
<feature type="region of interest" description="Disordered" evidence="1">
    <location>
        <begin position="125"/>
        <end position="152"/>
    </location>
</feature>
<dbReference type="PANTHER" id="PTHR26391">
    <property type="entry name" value="INACTIVE TYROSINE-PROTEIN KINASE 7"/>
    <property type="match status" value="1"/>
</dbReference>
<dbReference type="EMBL" id="UOGE01000066">
    <property type="protein sequence ID" value="VAX21491.1"/>
    <property type="molecule type" value="Genomic_DNA"/>
</dbReference>
<dbReference type="Gene3D" id="2.60.40.10">
    <property type="entry name" value="Immunoglobulins"/>
    <property type="match status" value="3"/>
</dbReference>
<dbReference type="SUPFAM" id="SSF49265">
    <property type="entry name" value="Fibronectin type III"/>
    <property type="match status" value="2"/>
</dbReference>
<dbReference type="InterPro" id="IPR003961">
    <property type="entry name" value="FN3_dom"/>
</dbReference>
<dbReference type="AlphaFoldDB" id="A0A3B1C441"/>
<feature type="compositionally biased region" description="Low complexity" evidence="1">
    <location>
        <begin position="140"/>
        <end position="152"/>
    </location>
</feature>
<name>A0A3B1C441_9ZZZZ</name>
<dbReference type="CDD" id="cd00063">
    <property type="entry name" value="FN3"/>
    <property type="match status" value="3"/>
</dbReference>
<dbReference type="PROSITE" id="PS51257">
    <property type="entry name" value="PROKAR_LIPOPROTEIN"/>
    <property type="match status" value="1"/>
</dbReference>